<accession>A0A4R6IEE9</accession>
<dbReference type="SUPFAM" id="SSF49464">
    <property type="entry name" value="Carboxypeptidase regulatory domain-like"/>
    <property type="match status" value="1"/>
</dbReference>
<dbReference type="Proteomes" id="UP000295499">
    <property type="component" value="Unassembled WGS sequence"/>
</dbReference>
<comment type="caution">
    <text evidence="1">The sequence shown here is derived from an EMBL/GenBank/DDBJ whole genome shotgun (WGS) entry which is preliminary data.</text>
</comment>
<sequence>MWHALCLYCSFASMRFFYLFFFMTVVGFAACAQEKPVQGFVIDRETNQRLAKVYIYNYHTDEGLYNNLKGEFSTKASVGDTLFAALQGYAIDTLIYKGQNAIYFKLRPLVIQLKEVSIVGSSLTPKERFEKTKREYKYATDRGSSKDLLNLGSGGVGLGIDAIYNLLSKRGRNARHLQEILEKDYREQIIDFRFKPEYVKQVLGLSDYELQDFMQQYRPSYDFVLSASDYAFIIYLRNSAAAYKRNPRAFRLPALPNVKIDKL</sequence>
<reference evidence="1 2" key="1">
    <citation type="submission" date="2019-03" db="EMBL/GenBank/DDBJ databases">
        <title>Genomic Encyclopedia of Archaeal and Bacterial Type Strains, Phase II (KMG-II): from individual species to whole genera.</title>
        <authorList>
            <person name="Goeker M."/>
        </authorList>
    </citation>
    <scope>NUCLEOTIDE SEQUENCE [LARGE SCALE GENOMIC DNA]</scope>
    <source>
        <strain evidence="1 2">DSM 19034</strain>
    </source>
</reference>
<dbReference type="EMBL" id="SNWM01000007">
    <property type="protein sequence ID" value="TDO19285.1"/>
    <property type="molecule type" value="Genomic_DNA"/>
</dbReference>
<protein>
    <submittedName>
        <fullName evidence="1">Uncharacterized protein</fullName>
    </submittedName>
</protein>
<organism evidence="1 2">
    <name type="scientific">Pedobacter duraquae</name>
    <dbReference type="NCBI Taxonomy" id="425511"/>
    <lineage>
        <taxon>Bacteria</taxon>
        <taxon>Pseudomonadati</taxon>
        <taxon>Bacteroidota</taxon>
        <taxon>Sphingobacteriia</taxon>
        <taxon>Sphingobacteriales</taxon>
        <taxon>Sphingobacteriaceae</taxon>
        <taxon>Pedobacter</taxon>
    </lineage>
</organism>
<evidence type="ECO:0000313" key="2">
    <source>
        <dbReference type="Proteomes" id="UP000295499"/>
    </source>
</evidence>
<proteinExistence type="predicted"/>
<dbReference type="AlphaFoldDB" id="A0A4R6IEE9"/>
<gene>
    <name evidence="1" type="ORF">CLV32_4524</name>
</gene>
<name>A0A4R6IEE9_9SPHI</name>
<evidence type="ECO:0000313" key="1">
    <source>
        <dbReference type="EMBL" id="TDO19285.1"/>
    </source>
</evidence>
<dbReference type="InterPro" id="IPR008969">
    <property type="entry name" value="CarboxyPept-like_regulatory"/>
</dbReference>
<keyword evidence="2" id="KW-1185">Reference proteome</keyword>